<dbReference type="RefSeq" id="WP_185960458.1">
    <property type="nucleotide sequence ID" value="NZ_FXTN01000005.1"/>
</dbReference>
<dbReference type="EMBL" id="FXTN01000005">
    <property type="protein sequence ID" value="SMO71182.1"/>
    <property type="molecule type" value="Genomic_DNA"/>
</dbReference>
<keyword evidence="2" id="KW-1185">Reference proteome</keyword>
<gene>
    <name evidence="1" type="ORF">SAMN06265348_105421</name>
</gene>
<feature type="non-terminal residue" evidence="1">
    <location>
        <position position="1"/>
    </location>
</feature>
<dbReference type="Proteomes" id="UP000320300">
    <property type="component" value="Unassembled WGS sequence"/>
</dbReference>
<organism evidence="1 2">
    <name type="scientific">Pedobacter westerhofensis</name>
    <dbReference type="NCBI Taxonomy" id="425512"/>
    <lineage>
        <taxon>Bacteria</taxon>
        <taxon>Pseudomonadati</taxon>
        <taxon>Bacteroidota</taxon>
        <taxon>Sphingobacteriia</taxon>
        <taxon>Sphingobacteriales</taxon>
        <taxon>Sphingobacteriaceae</taxon>
        <taxon>Pedobacter</taxon>
    </lineage>
</organism>
<dbReference type="AlphaFoldDB" id="A0A521DHX7"/>
<accession>A0A521DHX7</accession>
<protein>
    <submittedName>
        <fullName evidence="1">Uncharacterized protein</fullName>
    </submittedName>
</protein>
<evidence type="ECO:0000313" key="2">
    <source>
        <dbReference type="Proteomes" id="UP000320300"/>
    </source>
</evidence>
<name>A0A521DHX7_9SPHI</name>
<reference evidence="1 2" key="1">
    <citation type="submission" date="2017-05" db="EMBL/GenBank/DDBJ databases">
        <authorList>
            <person name="Varghese N."/>
            <person name="Submissions S."/>
        </authorList>
    </citation>
    <scope>NUCLEOTIDE SEQUENCE [LARGE SCALE GENOMIC DNA]</scope>
    <source>
        <strain evidence="1 2">DSM 19036</strain>
    </source>
</reference>
<sequence>SCFCSVPDGGGGNLLSLVVLSGASATTLGSQCEGQFDPKQRGTFAEIRTRFNKQFNGHNFFEILKDNELWRLLLFWKDVDPSGLEDKIIEELDRHQNAALILLKTFIPTIIRTSGADTVIFKSGMNLKGYQSIAGILDPNLIYDKLLESHGLLKLELEPEKSGDRLPLNDQETIYLFQQLHLKDTSERLETDAPVDPI</sequence>
<proteinExistence type="predicted"/>
<evidence type="ECO:0000313" key="1">
    <source>
        <dbReference type="EMBL" id="SMO71182.1"/>
    </source>
</evidence>